<proteinExistence type="predicted"/>
<name>A0A8H7QGX5_9FUNG</name>
<organism evidence="1 2">
    <name type="scientific">Mucor plumbeus</name>
    <dbReference type="NCBI Taxonomy" id="97098"/>
    <lineage>
        <taxon>Eukaryota</taxon>
        <taxon>Fungi</taxon>
        <taxon>Fungi incertae sedis</taxon>
        <taxon>Mucoromycota</taxon>
        <taxon>Mucoromycotina</taxon>
        <taxon>Mucoromycetes</taxon>
        <taxon>Mucorales</taxon>
        <taxon>Mucorineae</taxon>
        <taxon>Mucoraceae</taxon>
        <taxon>Mucor</taxon>
    </lineage>
</organism>
<accession>A0A8H7QGX5</accession>
<gene>
    <name evidence="1" type="ORF">INT46_000664</name>
</gene>
<dbReference type="OrthoDB" id="550575at2759"/>
<dbReference type="SMART" id="SM00367">
    <property type="entry name" value="LRR_CC"/>
    <property type="match status" value="2"/>
</dbReference>
<dbReference type="AlphaFoldDB" id="A0A8H7QGX5"/>
<dbReference type="Gene3D" id="3.80.10.10">
    <property type="entry name" value="Ribonuclease Inhibitor"/>
    <property type="match status" value="1"/>
</dbReference>
<evidence type="ECO:0000313" key="1">
    <source>
        <dbReference type="EMBL" id="KAG2191944.1"/>
    </source>
</evidence>
<dbReference type="InterPro" id="IPR032675">
    <property type="entry name" value="LRR_dom_sf"/>
</dbReference>
<comment type="caution">
    <text evidence="1">The sequence shown here is derived from an EMBL/GenBank/DDBJ whole genome shotgun (WGS) entry which is preliminary data.</text>
</comment>
<evidence type="ECO:0000313" key="2">
    <source>
        <dbReference type="Proteomes" id="UP000650833"/>
    </source>
</evidence>
<dbReference type="SUPFAM" id="SSF52047">
    <property type="entry name" value="RNI-like"/>
    <property type="match status" value="1"/>
</dbReference>
<reference evidence="1" key="1">
    <citation type="submission" date="2020-12" db="EMBL/GenBank/DDBJ databases">
        <title>Metabolic potential, ecology and presence of endohyphal bacteria is reflected in genomic diversity of Mucoromycotina.</title>
        <authorList>
            <person name="Muszewska A."/>
            <person name="Okrasinska A."/>
            <person name="Steczkiewicz K."/>
            <person name="Drgas O."/>
            <person name="Orlowska M."/>
            <person name="Perlinska-Lenart U."/>
            <person name="Aleksandrzak-Piekarczyk T."/>
            <person name="Szatraj K."/>
            <person name="Zielenkiewicz U."/>
            <person name="Pilsyk S."/>
            <person name="Malc E."/>
            <person name="Mieczkowski P."/>
            <person name="Kruszewska J.S."/>
            <person name="Biernat P."/>
            <person name="Pawlowska J."/>
        </authorList>
    </citation>
    <scope>NUCLEOTIDE SEQUENCE</scope>
    <source>
        <strain evidence="1">CBS 226.32</strain>
    </source>
</reference>
<dbReference type="Proteomes" id="UP000650833">
    <property type="component" value="Unassembled WGS sequence"/>
</dbReference>
<keyword evidence="2" id="KW-1185">Reference proteome</keyword>
<dbReference type="InterPro" id="IPR006553">
    <property type="entry name" value="Leu-rich_rpt_Cys-con_subtyp"/>
</dbReference>
<dbReference type="EMBL" id="JAEPRC010000772">
    <property type="protein sequence ID" value="KAG2191944.1"/>
    <property type="molecule type" value="Genomic_DNA"/>
</dbReference>
<protein>
    <submittedName>
        <fullName evidence="1">Uncharacterized protein</fullName>
    </submittedName>
</protein>
<sequence>MSFPSLYLICLDYVKEHTEDITSLVGIPFSPIVEDIIQHLFTTDTPLNSSILSAIADSHSKELREAQLTWSSLLLSKAAIRSAVPAFTAISKHFPKFITCLKLGQSNLDDQDILLLRGFTNLKTLHLGKNPNITDRGILYLTSIISAAPSVGLPYLEDLHLSDLPGVTDKSLKFVGKIPTLEYIDISNTNITEFVALRFLSKIGYKRITEQITPFEIKSAFDIFANTKFYWFIKAMAYQYDEGQAPKSLAVENTPNVSQPTLHFSRMIKNSSAVAKAITPIKKAPVSKKRRLNTNDFLAMFEKEIADDD</sequence>